<feature type="transmembrane region" description="Helical" evidence="1">
    <location>
        <begin position="142"/>
        <end position="163"/>
    </location>
</feature>
<evidence type="ECO:0000256" key="1">
    <source>
        <dbReference type="SAM" id="Phobius"/>
    </source>
</evidence>
<evidence type="ECO:0000313" key="5">
    <source>
        <dbReference type="Proteomes" id="UP000677234"/>
    </source>
</evidence>
<feature type="transmembrane region" description="Helical" evidence="1">
    <location>
        <begin position="175"/>
        <end position="206"/>
    </location>
</feature>
<organism evidence="2 4">
    <name type="scientific">Brevibacillus composti</name>
    <dbReference type="NCBI Taxonomy" id="2796470"/>
    <lineage>
        <taxon>Bacteria</taxon>
        <taxon>Bacillati</taxon>
        <taxon>Bacillota</taxon>
        <taxon>Bacilli</taxon>
        <taxon>Bacillales</taxon>
        <taxon>Paenibacillaceae</taxon>
        <taxon>Brevibacillus</taxon>
    </lineage>
</organism>
<evidence type="ECO:0008006" key="6">
    <source>
        <dbReference type="Google" id="ProtNLM"/>
    </source>
</evidence>
<name>A0A7T5JMF7_9BACL</name>
<dbReference type="RefSeq" id="WP_198826698.1">
    <property type="nucleotide sequence ID" value="NZ_CP066308.1"/>
</dbReference>
<evidence type="ECO:0000313" key="4">
    <source>
        <dbReference type="Proteomes" id="UP000595847"/>
    </source>
</evidence>
<dbReference type="EMBL" id="CP073708">
    <property type="protein sequence ID" value="QUO40145.1"/>
    <property type="molecule type" value="Genomic_DNA"/>
</dbReference>
<evidence type="ECO:0000313" key="3">
    <source>
        <dbReference type="EMBL" id="QUO40145.1"/>
    </source>
</evidence>
<feature type="transmembrane region" description="Helical" evidence="1">
    <location>
        <begin position="116"/>
        <end position="135"/>
    </location>
</feature>
<sequence length="307" mass="34168">MDDQRKRIIIAEIENWRRNHLLPEHYCIFLLNLYTEGDRPEGSAPGKKTMGAVAGHSQVAAARSGGASGMKTTAPYVSGNASVISGKMILSWLFGACLIAGLILLAFHFTRFTLPMQIAIFGFFSVICYLSAFLFRKSSPPITHLLLGISFVVLLLGGFYILYQTGAPLPMMLAYLTMVSLSLCASAFLFGFSYLLYCGLLALMLVYGVATVDRVGAGYSWWRAELYWVPIACLMIGLGFLVHQNNPKWAGVLSACGMVAFFGAEVQSLYIPSARQELIQLLLFIKVFLSSLFFFFTRGYWYQWLRL</sequence>
<keyword evidence="5" id="KW-1185">Reference proteome</keyword>
<reference evidence="3" key="2">
    <citation type="submission" date="2021-04" db="EMBL/GenBank/DDBJ databases">
        <title>Brevibacillus composti FJAT-54423, complete genome.</title>
        <authorList>
            <person name="Tang R."/>
        </authorList>
    </citation>
    <scope>NUCLEOTIDE SEQUENCE</scope>
    <source>
        <strain evidence="3">FJAT-54424</strain>
    </source>
</reference>
<dbReference type="AlphaFoldDB" id="A0A7T5JMF7"/>
<keyword evidence="1" id="KW-0812">Transmembrane</keyword>
<dbReference type="Proteomes" id="UP000677234">
    <property type="component" value="Chromosome"/>
</dbReference>
<evidence type="ECO:0000313" key="2">
    <source>
        <dbReference type="EMBL" id="QQE73067.1"/>
    </source>
</evidence>
<feature type="transmembrane region" description="Helical" evidence="1">
    <location>
        <begin position="249"/>
        <end position="271"/>
    </location>
</feature>
<reference evidence="2 4" key="1">
    <citation type="submission" date="2020-12" db="EMBL/GenBank/DDBJ databases">
        <title>strain FJAT-54423T represents a novel species of the genus Brevibacillus.</title>
        <authorList>
            <person name="Tang R."/>
        </authorList>
    </citation>
    <scope>NUCLEOTIDE SEQUENCE [LARGE SCALE GENOMIC DNA]</scope>
    <source>
        <strain evidence="2 4">FJAT-54423</strain>
    </source>
</reference>
<feature type="transmembrane region" description="Helical" evidence="1">
    <location>
        <begin position="226"/>
        <end position="243"/>
    </location>
</feature>
<feature type="transmembrane region" description="Helical" evidence="1">
    <location>
        <begin position="278"/>
        <end position="301"/>
    </location>
</feature>
<dbReference type="KEGG" id="bcop:JD108_14195"/>
<keyword evidence="1" id="KW-0472">Membrane</keyword>
<proteinExistence type="predicted"/>
<gene>
    <name evidence="2" type="ORF">JD108_14195</name>
    <name evidence="3" type="ORF">KDJ56_14140</name>
</gene>
<feature type="transmembrane region" description="Helical" evidence="1">
    <location>
        <begin position="89"/>
        <end position="110"/>
    </location>
</feature>
<keyword evidence="1" id="KW-1133">Transmembrane helix</keyword>
<dbReference type="Proteomes" id="UP000595847">
    <property type="component" value="Chromosome"/>
</dbReference>
<dbReference type="EMBL" id="CP066308">
    <property type="protein sequence ID" value="QQE73067.1"/>
    <property type="molecule type" value="Genomic_DNA"/>
</dbReference>
<accession>A0A7T5JMF7</accession>
<protein>
    <recommendedName>
        <fullName evidence="6">DUF2157 domain-containing protein</fullName>
    </recommendedName>
</protein>